<feature type="transmembrane region" description="Helical" evidence="5">
    <location>
        <begin position="106"/>
        <end position="124"/>
    </location>
</feature>
<feature type="transmembrane region" description="Helical" evidence="5">
    <location>
        <begin position="301"/>
        <end position="318"/>
    </location>
</feature>
<dbReference type="EC" id="7.1.1.-" evidence="5"/>
<gene>
    <name evidence="5" type="primary">nuoN</name>
    <name evidence="8" type="ORF">CRM82_08385</name>
</gene>
<protein>
    <recommendedName>
        <fullName evidence="5">NADH-quinone oxidoreductase subunit N</fullName>
        <ecNumber evidence="5">7.1.1.-</ecNumber>
    </recommendedName>
    <alternativeName>
        <fullName evidence="5">NADH dehydrogenase I subunit N</fullName>
    </alternativeName>
    <alternativeName>
        <fullName evidence="5">NDH-1 subunit N</fullName>
    </alternativeName>
</protein>
<dbReference type="PANTHER" id="PTHR22773">
    <property type="entry name" value="NADH DEHYDROGENASE"/>
    <property type="match status" value="1"/>
</dbReference>
<feature type="transmembrane region" description="Helical" evidence="5">
    <location>
        <begin position="381"/>
        <end position="406"/>
    </location>
</feature>
<name>A0A2A7UTR6_COMTR</name>
<feature type="transmembrane region" description="Helical" evidence="5">
    <location>
        <begin position="418"/>
        <end position="439"/>
    </location>
</feature>
<sequence length="497" mass="52960">MIDNISWLSIYPEIVLLVMGCVIALVDLGVKSPRRTATYVLTLLTLAVVAVMQAMYASSGNTFYGWGNMVVSDAMGNWLKCFATVAMMVTLVYGRPYAGDRGMLQGGEFFTLSMFALLGMFIMISGNNFLLIYLGLECLTLSSYALVALRRDHATSTEAAMKYFVLGAMASGFLLYGMSMLYGATGSLDIGEVFKAINSGQIKHQVLVFGLVFIVAGLAFKLGAVPFHMWVPDVYQGAPTAITAMIGGAPKLAAFAMVMRLLVDGLLPLAIDWQQMLAVLAIASLLVGNLAAIMQTNLKRMLAYSTIAQMGFVLLGLLSGVVNGNVNPANVESAYSSAMFYVVTYVLTTLAAFGVILLLSREGFESEEISDLAGLNQRSPLYAGVMAACLFSMAGIPPLVGFYAKLAVLQALVASGQALYIGLAVFAVVMSLIGAFYYLRVVKVMYFDKPLTATSVSAPFDVRAVLTVNGALVLLLGIFPSALMSLCADAIVRALAS</sequence>
<dbReference type="GO" id="GO:0012505">
    <property type="term" value="C:endomembrane system"/>
    <property type="evidence" value="ECO:0007669"/>
    <property type="project" value="UniProtKB-SubCell"/>
</dbReference>
<comment type="catalytic activity">
    <reaction evidence="5">
        <text>a quinone + NADH + 5 H(+)(in) = a quinol + NAD(+) + 4 H(+)(out)</text>
        <dbReference type="Rhea" id="RHEA:57888"/>
        <dbReference type="ChEBI" id="CHEBI:15378"/>
        <dbReference type="ChEBI" id="CHEBI:24646"/>
        <dbReference type="ChEBI" id="CHEBI:57540"/>
        <dbReference type="ChEBI" id="CHEBI:57945"/>
        <dbReference type="ChEBI" id="CHEBI:132124"/>
    </reaction>
</comment>
<dbReference type="Pfam" id="PF00361">
    <property type="entry name" value="Proton_antipo_M"/>
    <property type="match status" value="1"/>
</dbReference>
<keyword evidence="5" id="KW-0830">Ubiquinone</keyword>
<dbReference type="GO" id="GO:0005886">
    <property type="term" value="C:plasma membrane"/>
    <property type="evidence" value="ECO:0007669"/>
    <property type="project" value="UniProtKB-SubCell"/>
</dbReference>
<dbReference type="NCBIfam" id="TIGR01770">
    <property type="entry name" value="NDH_I_N"/>
    <property type="match status" value="1"/>
</dbReference>
<comment type="subunit">
    <text evidence="5">NDH-1 is composed of 14 different subunits. Subunits NuoA, H, J, K, L, M, N constitute the membrane sector of the complex.</text>
</comment>
<keyword evidence="2 5" id="KW-0812">Transmembrane</keyword>
<comment type="function">
    <text evidence="5">NDH-1 shuttles electrons from NADH, via FMN and iron-sulfur (Fe-S) centers, to quinones in the respiratory chain. The immediate electron acceptor for the enzyme in this species is believed to be ubiquinone. Couples the redox reaction to proton translocation (for every two electrons transferred, four hydrogen ions are translocated across the cytoplasmic membrane), and thus conserves the redox energy in a proton gradient.</text>
</comment>
<feature type="transmembrane region" description="Helical" evidence="5">
    <location>
        <begin position="275"/>
        <end position="294"/>
    </location>
</feature>
<keyword evidence="5" id="KW-1278">Translocase</keyword>
<keyword evidence="5" id="KW-0813">Transport</keyword>
<reference evidence="9" key="1">
    <citation type="submission" date="2017-09" db="EMBL/GenBank/DDBJ databases">
        <title>FDA dAtabase for Regulatory Grade micrObial Sequences (FDA-ARGOS): Supporting development and validation of Infectious Disease Dx tests.</title>
        <authorList>
            <person name="Minogue T."/>
            <person name="Wolcott M."/>
            <person name="Wasieloski L."/>
            <person name="Aguilar W."/>
            <person name="Moore D."/>
            <person name="Tallon L."/>
            <person name="Sadzewicz L."/>
            <person name="Ott S."/>
            <person name="Zhao X."/>
            <person name="Nagaraj S."/>
            <person name="Vavikolanu K."/>
            <person name="Aluvathingal J."/>
            <person name="Nadendla S."/>
            <person name="Sichtig H."/>
        </authorList>
    </citation>
    <scope>NUCLEOTIDE SEQUENCE [LARGE SCALE GENOMIC DNA]</scope>
    <source>
        <strain evidence="9">FDAARGOS_394</strain>
    </source>
</reference>
<accession>A0A2A7UTR6</accession>
<dbReference type="GeneID" id="80800617"/>
<dbReference type="GO" id="GO:0008137">
    <property type="term" value="F:NADH dehydrogenase (ubiquinone) activity"/>
    <property type="evidence" value="ECO:0007669"/>
    <property type="project" value="InterPro"/>
</dbReference>
<keyword evidence="9" id="KW-1185">Reference proteome</keyword>
<evidence type="ECO:0000259" key="7">
    <source>
        <dbReference type="Pfam" id="PF00361"/>
    </source>
</evidence>
<evidence type="ECO:0000256" key="1">
    <source>
        <dbReference type="ARBA" id="ARBA00004127"/>
    </source>
</evidence>
<feature type="transmembrane region" description="Helical" evidence="5">
    <location>
        <begin position="38"/>
        <end position="57"/>
    </location>
</feature>
<feature type="transmembrane region" description="Helical" evidence="5">
    <location>
        <begin position="338"/>
        <end position="360"/>
    </location>
</feature>
<evidence type="ECO:0000256" key="4">
    <source>
        <dbReference type="ARBA" id="ARBA00023136"/>
    </source>
</evidence>
<dbReference type="OrthoDB" id="9768329at2"/>
<dbReference type="GO" id="GO:0050136">
    <property type="term" value="F:NADH dehydrogenase (quinone) (non-electrogenic) activity"/>
    <property type="evidence" value="ECO:0007669"/>
    <property type="project" value="UniProtKB-UniRule"/>
</dbReference>
<dbReference type="InterPro" id="IPR001750">
    <property type="entry name" value="ND/Mrp_TM"/>
</dbReference>
<dbReference type="GO" id="GO:0042773">
    <property type="term" value="P:ATP synthesis coupled electron transport"/>
    <property type="evidence" value="ECO:0007669"/>
    <property type="project" value="InterPro"/>
</dbReference>
<dbReference type="RefSeq" id="WP_066539300.1">
    <property type="nucleotide sequence ID" value="NZ_DALZQJ010000002.1"/>
</dbReference>
<dbReference type="HAMAP" id="MF_00445">
    <property type="entry name" value="NDH1_NuoN_1"/>
    <property type="match status" value="1"/>
</dbReference>
<evidence type="ECO:0000313" key="8">
    <source>
        <dbReference type="EMBL" id="PEH88614.1"/>
    </source>
</evidence>
<dbReference type="Proteomes" id="UP000220246">
    <property type="component" value="Unassembled WGS sequence"/>
</dbReference>
<dbReference type="EMBL" id="PDEA01000001">
    <property type="protein sequence ID" value="PEH88614.1"/>
    <property type="molecule type" value="Genomic_DNA"/>
</dbReference>
<organism evidence="8 9">
    <name type="scientific">Comamonas terrigena</name>
    <dbReference type="NCBI Taxonomy" id="32013"/>
    <lineage>
        <taxon>Bacteria</taxon>
        <taxon>Pseudomonadati</taxon>
        <taxon>Pseudomonadota</taxon>
        <taxon>Betaproteobacteria</taxon>
        <taxon>Burkholderiales</taxon>
        <taxon>Comamonadaceae</taxon>
        <taxon>Comamonas</taxon>
    </lineage>
</organism>
<feature type="transmembrane region" description="Helical" evidence="5">
    <location>
        <begin position="77"/>
        <end position="94"/>
    </location>
</feature>
<keyword evidence="4 5" id="KW-0472">Membrane</keyword>
<keyword evidence="3 5" id="KW-1133">Transmembrane helix</keyword>
<evidence type="ECO:0000256" key="2">
    <source>
        <dbReference type="ARBA" id="ARBA00022692"/>
    </source>
</evidence>
<dbReference type="NCBIfam" id="NF004442">
    <property type="entry name" value="PRK05777.1-5"/>
    <property type="match status" value="1"/>
</dbReference>
<dbReference type="GO" id="GO:0048038">
    <property type="term" value="F:quinone binding"/>
    <property type="evidence" value="ECO:0007669"/>
    <property type="project" value="UniProtKB-KW"/>
</dbReference>
<dbReference type="STRING" id="1219032.GCA_001515545_02923"/>
<comment type="caution">
    <text evidence="8">The sequence shown here is derived from an EMBL/GenBank/DDBJ whole genome shotgun (WGS) entry which is preliminary data.</text>
</comment>
<evidence type="ECO:0000256" key="6">
    <source>
        <dbReference type="RuleBase" id="RU000320"/>
    </source>
</evidence>
<dbReference type="AlphaFoldDB" id="A0A2A7UTR6"/>
<evidence type="ECO:0000256" key="5">
    <source>
        <dbReference type="HAMAP-Rule" id="MF_00445"/>
    </source>
</evidence>
<feature type="transmembrane region" description="Helical" evidence="5">
    <location>
        <begin position="130"/>
        <end position="149"/>
    </location>
</feature>
<keyword evidence="5" id="KW-1003">Cell membrane</keyword>
<feature type="transmembrane region" description="Helical" evidence="5">
    <location>
        <begin position="241"/>
        <end position="263"/>
    </location>
</feature>
<proteinExistence type="inferred from homology"/>
<evidence type="ECO:0000256" key="3">
    <source>
        <dbReference type="ARBA" id="ARBA00022989"/>
    </source>
</evidence>
<feature type="domain" description="NADH:quinone oxidoreductase/Mrp antiporter transmembrane" evidence="7">
    <location>
        <begin position="127"/>
        <end position="431"/>
    </location>
</feature>
<comment type="subcellular location">
    <subcellularLocation>
        <location evidence="5">Cell membrane</location>
        <topology evidence="5">Multi-pass membrane protein</topology>
    </subcellularLocation>
    <subcellularLocation>
        <location evidence="1">Endomembrane system</location>
        <topology evidence="1">Multi-pass membrane protein</topology>
    </subcellularLocation>
    <subcellularLocation>
        <location evidence="6">Membrane</location>
        <topology evidence="6">Multi-pass membrane protein</topology>
    </subcellularLocation>
</comment>
<feature type="transmembrane region" description="Helical" evidence="5">
    <location>
        <begin position="161"/>
        <end position="182"/>
    </location>
</feature>
<feature type="transmembrane region" description="Helical" evidence="5">
    <location>
        <begin position="202"/>
        <end position="220"/>
    </location>
</feature>
<feature type="transmembrane region" description="Helical" evidence="5">
    <location>
        <begin position="6"/>
        <end position="26"/>
    </location>
</feature>
<comment type="similarity">
    <text evidence="5">Belongs to the complex I subunit 2 family.</text>
</comment>
<dbReference type="InterPro" id="IPR010096">
    <property type="entry name" value="NADH-Q_OxRdtase_suN/2"/>
</dbReference>
<evidence type="ECO:0000313" key="9">
    <source>
        <dbReference type="Proteomes" id="UP000220246"/>
    </source>
</evidence>
<keyword evidence="5" id="KW-0874">Quinone</keyword>
<keyword evidence="5" id="KW-0520">NAD</keyword>